<dbReference type="GO" id="GO:0019083">
    <property type="term" value="P:viral transcription"/>
    <property type="evidence" value="ECO:0007669"/>
    <property type="project" value="InterPro"/>
</dbReference>
<evidence type="ECO:0000313" key="1">
    <source>
        <dbReference type="EMBL" id="ACJ04626.1"/>
    </source>
</evidence>
<reference evidence="1" key="1">
    <citation type="submission" date="2008-10" db="EMBL/GenBank/DDBJ databases">
        <authorList>
            <person name="Zhang C.-X."/>
            <person name="Yang L.-R."/>
            <person name="Xiao Q."/>
        </authorList>
    </citation>
    <scope>NUCLEOTIDE SEQUENCE</scope>
    <source>
        <strain evidence="1">Hangzhou</strain>
    </source>
</reference>
<accession>B6VC29</accession>
<organism evidence="1">
    <name type="scientific">Iragoides fasciata nucleopolyhedrovirus</name>
    <dbReference type="NCBI Taxonomy" id="571205"/>
    <lineage>
        <taxon>Viruses</taxon>
        <taxon>Viruses incertae sedis</taxon>
        <taxon>Naldaviricetes</taxon>
        <taxon>Lefavirales</taxon>
        <taxon>Baculoviridae</taxon>
        <taxon>Alphabaculovirus</taxon>
    </lineage>
</organism>
<reference evidence="1" key="2">
    <citation type="journal article" date="2009" name="J. Microbiol.">
        <title>Characterization of a Baculovirus newly isolated from the tea slug moth, Iragoidae fasciata.</title>
        <authorList>
            <person name="Yang L.R."/>
            <person name="Qiang X."/>
            <person name="Zhang B.Q."/>
            <person name="Tang M.J."/>
            <person name="Zhang C.X."/>
        </authorList>
    </citation>
    <scope>NUCLEOTIDE SEQUENCE</scope>
    <source>
        <strain evidence="1">Hangzhou</strain>
    </source>
</reference>
<protein>
    <submittedName>
        <fullName evidence="1">Lef 2</fullName>
    </submittedName>
</protein>
<dbReference type="InterPro" id="IPR004283">
    <property type="entry name" value="Lef-2"/>
</dbReference>
<proteinExistence type="predicted"/>
<sequence length="215" mass="24719">MTVNMEIASSSSIELWSPETKIDKNRQYLVNPDDFLKKITLSPLTEFESGGELIKISGLRLLAVTSMIDTNTVNNSTKNIVKNYKSKKKLCMKYLENDFFQIFTNKIKIPPCIQKIVTEIKNANSARGGMYRKRFILNCYILNVLACDKCDNQCFLTALQHFYNFDVKCVNELTRLFFKTTDDLYKPPNCQKMKTVDKLCPLAGRCKGINPMCNY</sequence>
<dbReference type="Pfam" id="PF03041">
    <property type="entry name" value="Baculo_LEF-2"/>
    <property type="match status" value="1"/>
</dbReference>
<dbReference type="EMBL" id="FJ362523">
    <property type="protein sequence ID" value="ACJ04626.1"/>
    <property type="molecule type" value="Genomic_DNA"/>
</dbReference>
<name>B6VC29_9ABAC</name>